<dbReference type="Pfam" id="PF01022">
    <property type="entry name" value="HTH_5"/>
    <property type="match status" value="1"/>
</dbReference>
<dbReference type="GO" id="GO:0003677">
    <property type="term" value="F:DNA binding"/>
    <property type="evidence" value="ECO:0007669"/>
    <property type="project" value="UniProtKB-KW"/>
</dbReference>
<reference evidence="5 6" key="1">
    <citation type="submission" date="2018-08" db="EMBL/GenBank/DDBJ databases">
        <title>A genome reference for cultivated species of the human gut microbiota.</title>
        <authorList>
            <person name="Zou Y."/>
            <person name="Xue W."/>
            <person name="Luo G."/>
        </authorList>
    </citation>
    <scope>NUCLEOTIDE SEQUENCE [LARGE SCALE GENOMIC DNA]</scope>
    <source>
        <strain evidence="5 6">AF22-21</strain>
    </source>
</reference>
<evidence type="ECO:0000256" key="2">
    <source>
        <dbReference type="ARBA" id="ARBA00023125"/>
    </source>
</evidence>
<dbReference type="Proteomes" id="UP000283295">
    <property type="component" value="Unassembled WGS sequence"/>
</dbReference>
<dbReference type="PROSITE" id="PS50987">
    <property type="entry name" value="HTH_ARSR_2"/>
    <property type="match status" value="1"/>
</dbReference>
<keyword evidence="2" id="KW-0238">DNA-binding</keyword>
<dbReference type="InterPro" id="IPR011991">
    <property type="entry name" value="ArsR-like_HTH"/>
</dbReference>
<dbReference type="EMBL" id="QRVK01000003">
    <property type="protein sequence ID" value="RGS43883.1"/>
    <property type="molecule type" value="Genomic_DNA"/>
</dbReference>
<comment type="caution">
    <text evidence="5">The sequence shown here is derived from an EMBL/GenBank/DDBJ whole genome shotgun (WGS) entry which is preliminary data.</text>
</comment>
<organism evidence="5 6">
    <name type="scientific">Coprococcus eutactus</name>
    <dbReference type="NCBI Taxonomy" id="33043"/>
    <lineage>
        <taxon>Bacteria</taxon>
        <taxon>Bacillati</taxon>
        <taxon>Bacillota</taxon>
        <taxon>Clostridia</taxon>
        <taxon>Lachnospirales</taxon>
        <taxon>Lachnospiraceae</taxon>
        <taxon>Coprococcus</taxon>
    </lineage>
</organism>
<protein>
    <submittedName>
        <fullName evidence="5">ArsR family transcriptional regulator</fullName>
    </submittedName>
</protein>
<dbReference type="GO" id="GO:0003700">
    <property type="term" value="F:DNA-binding transcription factor activity"/>
    <property type="evidence" value="ECO:0007669"/>
    <property type="project" value="InterPro"/>
</dbReference>
<dbReference type="PANTHER" id="PTHR43132">
    <property type="entry name" value="ARSENICAL RESISTANCE OPERON REPRESSOR ARSR-RELATED"/>
    <property type="match status" value="1"/>
</dbReference>
<dbReference type="PANTHER" id="PTHR43132:SF6">
    <property type="entry name" value="HTH-TYPE TRANSCRIPTIONAL REPRESSOR CZRA"/>
    <property type="match status" value="1"/>
</dbReference>
<dbReference type="InterPro" id="IPR036388">
    <property type="entry name" value="WH-like_DNA-bd_sf"/>
</dbReference>
<dbReference type="AlphaFoldDB" id="A0A3R5ZQ79"/>
<proteinExistence type="predicted"/>
<dbReference type="OrthoDB" id="9794330at2"/>
<dbReference type="Gene3D" id="1.10.10.10">
    <property type="entry name" value="Winged helix-like DNA-binding domain superfamily/Winged helix DNA-binding domain"/>
    <property type="match status" value="1"/>
</dbReference>
<dbReference type="PRINTS" id="PR00778">
    <property type="entry name" value="HTHARSR"/>
</dbReference>
<keyword evidence="1" id="KW-0805">Transcription regulation</keyword>
<accession>A0A3R5ZQ79</accession>
<dbReference type="SMART" id="SM00418">
    <property type="entry name" value="HTH_ARSR"/>
    <property type="match status" value="1"/>
</dbReference>
<gene>
    <name evidence="5" type="ORF">DWX94_02120</name>
</gene>
<evidence type="ECO:0000256" key="1">
    <source>
        <dbReference type="ARBA" id="ARBA00023015"/>
    </source>
</evidence>
<name>A0A3R5ZQ79_9FIRM</name>
<dbReference type="CDD" id="cd00090">
    <property type="entry name" value="HTH_ARSR"/>
    <property type="match status" value="1"/>
</dbReference>
<dbReference type="InterPro" id="IPR001845">
    <property type="entry name" value="HTH_ArsR_DNA-bd_dom"/>
</dbReference>
<evidence type="ECO:0000256" key="3">
    <source>
        <dbReference type="ARBA" id="ARBA00023163"/>
    </source>
</evidence>
<evidence type="ECO:0000313" key="6">
    <source>
        <dbReference type="Proteomes" id="UP000283295"/>
    </source>
</evidence>
<feature type="domain" description="HTH arsR-type" evidence="4">
    <location>
        <begin position="22"/>
        <end position="116"/>
    </location>
</feature>
<evidence type="ECO:0000313" key="5">
    <source>
        <dbReference type="EMBL" id="RGS43883.1"/>
    </source>
</evidence>
<keyword evidence="3" id="KW-0804">Transcription</keyword>
<evidence type="ECO:0000259" key="4">
    <source>
        <dbReference type="PROSITE" id="PS50987"/>
    </source>
</evidence>
<dbReference type="InterPro" id="IPR036390">
    <property type="entry name" value="WH_DNA-bd_sf"/>
</dbReference>
<dbReference type="InterPro" id="IPR051011">
    <property type="entry name" value="Metal_resp_trans_reg"/>
</dbReference>
<sequence length="121" mass="13662">MGEIHLPHCHCDNENKVINCMPSADDCSGMADIFKQLSDGSRLRILWMLCHLEECVSNIAAAMEMSDPAVSHHLKQLKSSGLIVSRREGKEVYYKLADTETARLVHKVCEEMFQITCPLEQ</sequence>
<dbReference type="NCBIfam" id="NF033788">
    <property type="entry name" value="HTH_metalloreg"/>
    <property type="match status" value="1"/>
</dbReference>
<dbReference type="SUPFAM" id="SSF46785">
    <property type="entry name" value="Winged helix' DNA-binding domain"/>
    <property type="match status" value="1"/>
</dbReference>